<dbReference type="AlphaFoldDB" id="A0A0L0G1M1"/>
<feature type="compositionally biased region" description="Polar residues" evidence="1">
    <location>
        <begin position="1"/>
        <end position="21"/>
    </location>
</feature>
<dbReference type="PANTHER" id="PTHR31987:SF11">
    <property type="entry name" value="DUF2433 DOMAIN-CONTAINING PROTEIN"/>
    <property type="match status" value="1"/>
</dbReference>
<dbReference type="Proteomes" id="UP000054560">
    <property type="component" value="Unassembled WGS sequence"/>
</dbReference>
<dbReference type="STRING" id="667725.A0A0L0G1M1"/>
<name>A0A0L0G1M1_9EUKA</name>
<organism evidence="2 3">
    <name type="scientific">Sphaeroforma arctica JP610</name>
    <dbReference type="NCBI Taxonomy" id="667725"/>
    <lineage>
        <taxon>Eukaryota</taxon>
        <taxon>Ichthyosporea</taxon>
        <taxon>Ichthyophonida</taxon>
        <taxon>Sphaeroforma</taxon>
    </lineage>
</organism>
<accession>A0A0L0G1M1</accession>
<dbReference type="GeneID" id="25905507"/>
<dbReference type="RefSeq" id="XP_014156618.1">
    <property type="nucleotide sequence ID" value="XM_014301143.1"/>
</dbReference>
<dbReference type="EMBL" id="KQ241899">
    <property type="protein sequence ID" value="KNC82716.1"/>
    <property type="molecule type" value="Genomic_DNA"/>
</dbReference>
<sequence length="482" mass="54716">MASQTEDMSSKLAGQTNSETSTSKENDTQLTQENNISSSSNSNSSSYQNTSTNKSFSKQQKRERKQSIVNLQAKTYLVQPRVNPGGAEYMSRSHVQHMPPSAAMQPMQHYIYENTGKRTRILMVAHVHGRLNYLNNLIQTTKATAVINAGNFGFYDDESYNRMRVGDLESRLQSSMANSLSSAECARALSMQNSNQLRVYLRQRNFLSELPSYINGDLTFRVPVYTVWGVDEDIRVIEKIRSKEYRIRNLFILDESRVFTVPQSDIQLVGLGGNLVYHWLFDNGQGQEKVSGDVGKIWVTLLQLASLVDMADKSRDPTMLRVLVTHVGAGREPLIALLAHRIKADYSVSGHFHSRYCVSMNTWAVNEYEVFLKRLQQTKQEVLACWKSIEAHAEQCCQPQELVNIRSALELIEEVPSEEEYLSLWRVSLPDMDSGHAFLGVGMGDKYTLDTYTEGRDHAARIKYSHNNESKRKDQAKSRTAR</sequence>
<keyword evidence="3" id="KW-1185">Reference proteome</keyword>
<dbReference type="InterPro" id="IPR029052">
    <property type="entry name" value="Metallo-depent_PP-like"/>
</dbReference>
<dbReference type="PANTHER" id="PTHR31987">
    <property type="entry name" value="GLUTAMINASE A-RELATED"/>
    <property type="match status" value="1"/>
</dbReference>
<feature type="region of interest" description="Disordered" evidence="1">
    <location>
        <begin position="1"/>
        <end position="65"/>
    </location>
</feature>
<dbReference type="InterPro" id="IPR052743">
    <property type="entry name" value="Glutaminase_GtaA"/>
</dbReference>
<protein>
    <submittedName>
        <fullName evidence="2">Uncharacterized protein</fullName>
    </submittedName>
</protein>
<dbReference type="OrthoDB" id="3918848at2759"/>
<proteinExistence type="predicted"/>
<evidence type="ECO:0000313" key="2">
    <source>
        <dbReference type="EMBL" id="KNC82716.1"/>
    </source>
</evidence>
<evidence type="ECO:0000313" key="3">
    <source>
        <dbReference type="Proteomes" id="UP000054560"/>
    </source>
</evidence>
<feature type="region of interest" description="Disordered" evidence="1">
    <location>
        <begin position="461"/>
        <end position="482"/>
    </location>
</feature>
<dbReference type="eggNOG" id="ENOG502QSJS">
    <property type="taxonomic scope" value="Eukaryota"/>
</dbReference>
<evidence type="ECO:0000256" key="1">
    <source>
        <dbReference type="SAM" id="MobiDB-lite"/>
    </source>
</evidence>
<gene>
    <name evidence="2" type="ORF">SARC_05003</name>
</gene>
<dbReference type="SUPFAM" id="SSF56300">
    <property type="entry name" value="Metallo-dependent phosphatases"/>
    <property type="match status" value="1"/>
</dbReference>
<reference evidence="2 3" key="1">
    <citation type="submission" date="2011-02" db="EMBL/GenBank/DDBJ databases">
        <title>The Genome Sequence of Sphaeroforma arctica JP610.</title>
        <authorList>
            <consortium name="The Broad Institute Genome Sequencing Platform"/>
            <person name="Russ C."/>
            <person name="Cuomo C."/>
            <person name="Young S.K."/>
            <person name="Zeng Q."/>
            <person name="Gargeya S."/>
            <person name="Alvarado L."/>
            <person name="Berlin A."/>
            <person name="Chapman S.B."/>
            <person name="Chen Z."/>
            <person name="Freedman E."/>
            <person name="Gellesch M."/>
            <person name="Goldberg J."/>
            <person name="Griggs A."/>
            <person name="Gujja S."/>
            <person name="Heilman E."/>
            <person name="Heiman D."/>
            <person name="Howarth C."/>
            <person name="Mehta T."/>
            <person name="Neiman D."/>
            <person name="Pearson M."/>
            <person name="Roberts A."/>
            <person name="Saif S."/>
            <person name="Shea T."/>
            <person name="Shenoy N."/>
            <person name="Sisk P."/>
            <person name="Stolte C."/>
            <person name="Sykes S."/>
            <person name="White J."/>
            <person name="Yandava C."/>
            <person name="Burger G."/>
            <person name="Gray M.W."/>
            <person name="Holland P.W.H."/>
            <person name="King N."/>
            <person name="Lang F.B.F."/>
            <person name="Roger A.J."/>
            <person name="Ruiz-Trillo I."/>
            <person name="Haas B."/>
            <person name="Nusbaum C."/>
            <person name="Birren B."/>
        </authorList>
    </citation>
    <scope>NUCLEOTIDE SEQUENCE [LARGE SCALE GENOMIC DNA]</scope>
    <source>
        <strain evidence="2 3">JP610</strain>
    </source>
</reference>
<feature type="compositionally biased region" description="Low complexity" evidence="1">
    <location>
        <begin position="34"/>
        <end position="55"/>
    </location>
</feature>